<dbReference type="RefSeq" id="WP_277520085.1">
    <property type="nucleotide sequence ID" value="NZ_JAMQOT010000001.1"/>
</dbReference>
<evidence type="ECO:0000313" key="3">
    <source>
        <dbReference type="Proteomes" id="UP001154061"/>
    </source>
</evidence>
<dbReference type="InterPro" id="IPR008947">
    <property type="entry name" value="PLipase_C/P1_nuclease_dom_sf"/>
</dbReference>
<organism evidence="2 3">
    <name type="scientific">Natrinema salsiterrestre</name>
    <dbReference type="NCBI Taxonomy" id="2950540"/>
    <lineage>
        <taxon>Archaea</taxon>
        <taxon>Methanobacteriati</taxon>
        <taxon>Methanobacteriota</taxon>
        <taxon>Stenosarchaea group</taxon>
        <taxon>Halobacteria</taxon>
        <taxon>Halobacteriales</taxon>
        <taxon>Natrialbaceae</taxon>
        <taxon>Natrinema</taxon>
    </lineage>
</organism>
<feature type="region of interest" description="Disordered" evidence="1">
    <location>
        <begin position="25"/>
        <end position="44"/>
    </location>
</feature>
<dbReference type="GO" id="GO:0016788">
    <property type="term" value="F:hydrolase activity, acting on ester bonds"/>
    <property type="evidence" value="ECO:0007669"/>
    <property type="project" value="InterPro"/>
</dbReference>
<comment type="caution">
    <text evidence="2">The sequence shown here is derived from an EMBL/GenBank/DDBJ whole genome shotgun (WGS) entry which is preliminary data.</text>
</comment>
<proteinExistence type="predicted"/>
<dbReference type="SUPFAM" id="SSF48537">
    <property type="entry name" value="Phospholipase C/P1 nuclease"/>
    <property type="match status" value="1"/>
</dbReference>
<dbReference type="PROSITE" id="PS51318">
    <property type="entry name" value="TAT"/>
    <property type="match status" value="1"/>
</dbReference>
<dbReference type="AlphaFoldDB" id="A0A9Q4L0J3"/>
<protein>
    <submittedName>
        <fullName evidence="2">Uncharacterized protein</fullName>
    </submittedName>
</protein>
<dbReference type="EMBL" id="JAMQOT010000001">
    <property type="protein sequence ID" value="MDF9744598.1"/>
    <property type="molecule type" value="Genomic_DNA"/>
</dbReference>
<keyword evidence="3" id="KW-1185">Reference proteome</keyword>
<name>A0A9Q4L0J3_9EURY</name>
<accession>A0A9Q4L0J3</accession>
<dbReference type="Proteomes" id="UP001154061">
    <property type="component" value="Unassembled WGS sequence"/>
</dbReference>
<gene>
    <name evidence="2" type="ORF">NDI89_03275</name>
</gene>
<evidence type="ECO:0000313" key="2">
    <source>
        <dbReference type="EMBL" id="MDF9744598.1"/>
    </source>
</evidence>
<dbReference type="Gene3D" id="1.10.575.10">
    <property type="entry name" value="P1 Nuclease"/>
    <property type="match status" value="1"/>
</dbReference>
<evidence type="ECO:0000256" key="1">
    <source>
        <dbReference type="SAM" id="MobiDB-lite"/>
    </source>
</evidence>
<dbReference type="InterPro" id="IPR006311">
    <property type="entry name" value="TAT_signal"/>
</dbReference>
<feature type="region of interest" description="Disordered" evidence="1">
    <location>
        <begin position="139"/>
        <end position="159"/>
    </location>
</feature>
<reference evidence="2" key="1">
    <citation type="submission" date="2022-06" db="EMBL/GenBank/DDBJ databases">
        <title>Natrinema sp. a new haloarchaeum isolate from saline soil.</title>
        <authorList>
            <person name="Strakova D."/>
            <person name="Galisteo C."/>
            <person name="Sanchez-Porro C."/>
            <person name="Ventosa A."/>
        </authorList>
    </citation>
    <scope>NUCLEOTIDE SEQUENCE</scope>
    <source>
        <strain evidence="2">S1CR25-10</strain>
    </source>
</reference>
<sequence length="442" mass="49389">MRSQKLSRRSVLKTIGSTAAVASAAGLGSAETRQGTTETPLEPPYDFEYKTVGDDVRDAVGHLWWLLSVDRDRIDELLTKSPASTKATQRKQEAVDELRSTYKVELERDEQNERELTYHLADPTVRPLQETETGLDTMAMDESNSGKDAGKSVAESVSAGLRQEAEPKIQPMHAGSIHENMAVAAIEGTDLDIDTERWNVDYKEASTDPDNWDQKCKVCSDDWMSLGDRFDLVDISPDTIEEEVRKAIRDIDDSASPHHMYVPGGEEFEVDGLLRRVLPPGISLLEVEVTGAAPRDAQEHWKRADTLFTDVDELGASFHFLQDMSQPLHTGAIGPQVLDTQGTIHEAYAKFVRDNWEDADDTSKDLIDEFNRGTESPQWDGSMEEACKTVANDSSYYSEQVYETIVNNGPNNRDDWDDIVEHSTYSGMWFTGAYSRGAINQL</sequence>